<feature type="compositionally biased region" description="Polar residues" evidence="1">
    <location>
        <begin position="430"/>
        <end position="442"/>
    </location>
</feature>
<feature type="region of interest" description="Disordered" evidence="1">
    <location>
        <begin position="1173"/>
        <end position="1238"/>
    </location>
</feature>
<evidence type="ECO:0000313" key="3">
    <source>
        <dbReference type="EMBL" id="JAT65025.1"/>
    </source>
</evidence>
<dbReference type="PANTHER" id="PTHR31115:SF2">
    <property type="entry name" value="OS05G0107300 PROTEIN"/>
    <property type="match status" value="1"/>
</dbReference>
<feature type="compositionally biased region" description="Polar residues" evidence="1">
    <location>
        <begin position="22"/>
        <end position="33"/>
    </location>
</feature>
<feature type="compositionally biased region" description="Low complexity" evidence="1">
    <location>
        <begin position="403"/>
        <end position="420"/>
    </location>
</feature>
<feature type="region of interest" description="Disordered" evidence="1">
    <location>
        <begin position="532"/>
        <end position="554"/>
    </location>
</feature>
<dbReference type="Pfam" id="PF10198">
    <property type="entry name" value="Ada3"/>
    <property type="match status" value="1"/>
</dbReference>
<feature type="compositionally biased region" description="Polar residues" evidence="1">
    <location>
        <begin position="313"/>
        <end position="340"/>
    </location>
</feature>
<feature type="compositionally biased region" description="Low complexity" evidence="1">
    <location>
        <begin position="8"/>
        <end position="21"/>
    </location>
</feature>
<feature type="region of interest" description="Disordered" evidence="1">
    <location>
        <begin position="159"/>
        <end position="221"/>
    </location>
</feature>
<feature type="region of interest" description="Disordered" evidence="1">
    <location>
        <begin position="1"/>
        <end position="73"/>
    </location>
</feature>
<dbReference type="PANTHER" id="PTHR31115">
    <property type="entry name" value="OS05G0107300 PROTEIN"/>
    <property type="match status" value="1"/>
</dbReference>
<feature type="compositionally biased region" description="Basic and acidic residues" evidence="1">
    <location>
        <begin position="357"/>
        <end position="372"/>
    </location>
</feature>
<dbReference type="EMBL" id="GDJX01002911">
    <property type="protein sequence ID" value="JAT65025.1"/>
    <property type="molecule type" value="Transcribed_RNA"/>
</dbReference>
<protein>
    <submittedName>
        <fullName evidence="2">Chlorophyllase-1, chloroplastic</fullName>
    </submittedName>
</protein>
<feature type="compositionally biased region" description="Polar residues" evidence="1">
    <location>
        <begin position="179"/>
        <end position="189"/>
    </location>
</feature>
<feature type="region of interest" description="Disordered" evidence="1">
    <location>
        <begin position="302"/>
        <end position="470"/>
    </location>
</feature>
<feature type="region of interest" description="Disordered" evidence="1">
    <location>
        <begin position="568"/>
        <end position="664"/>
    </location>
</feature>
<name>A0A1D1Z2K0_9ARAE</name>
<evidence type="ECO:0000313" key="2">
    <source>
        <dbReference type="EMBL" id="JAT61062.1"/>
    </source>
</evidence>
<dbReference type="InterPro" id="IPR019340">
    <property type="entry name" value="Histone_AcTrfase_su3"/>
</dbReference>
<evidence type="ECO:0000256" key="1">
    <source>
        <dbReference type="SAM" id="MobiDB-lite"/>
    </source>
</evidence>
<sequence>MAGDSRSELASSSPEGSSFSSAYPNGQRGSYSGASLEKSGSFRESIDNRVLPSAAGATRSPAPVPPMEIPSPSQYLMLDPLSLGDPKNTRVGELRRVLGVSPEEHSIGAIQCKPTLAASEELKRFKASAIETTARARERTKVLQESLARLERYRNLISRKRQRNDIPSGERSGGASFSKMGSQIHQNPSDPGAQRLEDRAKNIVPNKRMRSSMGEVRSEGRATVPLRQGPAIEKDKNIFMDKEKNMLRACNGGLMPVEDKIRTLTAGSEGWEKKMKRKRSVSVGAVTRTIDGDREFKVAAQRLNNESRPRPSNGLSFRLGSSSGVSGTNKNDISSQSNGAGSRIIPRNEFDNLSLPNDRRERSVVPDKERGIAKGGNKLNIREDTQIGAQSPLMKGKASRGPRSASSSMMNSSSNFSRTSGGIDGWDQPPCSNKLQPVSGANNRKRPLPESSSPPMTQWGGHRPPKNTRTRRMTLVSPVSNHDDAQVLADASPPADVGARVMGTEACGPILSRGMSNTQQLKLKLENVLSPVGVSESEESGAAENKSKEKGLDSAEIEDGAVNAVQKVASFVPPSKKNKLSSREEIGDGVRRQGRSGRGSTQPKAGVSLSKEKSGNVDTAKPLRTGRPVSEISKVGRPPSKKMSDRKTFMRPSHAVNSGSSDLIGESDDDHDVLLLAAASARNASYEACASPFWKKMESVFSFVSEDKIAYLKRQSCLKMNFAEEMDGSLCNHVDDYRCEMTFDSGEKQVQPKPVGMRESMGLVCSFDDPQQVGAEPGKLESERWLEKIFPLSQRLLAAFIEVDETEVYDYENGHEDVFVHSESDYSPYGTAGHIISEAKEADRIESEYESELDFMTIPNCSRDNSCNGHSVSSNFRSPSTRIVSCNNELKQAINIWPQMTCSDYGQDHVKRIPARTSDVSGSLYECQYEHMCLDDKILTELQNIGLYPDTVPGLAEGEEEEIDKDLSELKMRLYEQMKRKKHHLCHLENAIQETKEANERKLEQTAMDKLVEMAYKKYLGGRGAHGSSNKSGVNKMSKQVALAFVKRVLVRCRKFEETGLSCFSETTFRGVLFSAPLPSCDGKSTDVLNGGASNAYGEIHNSHQESRLGASGVLTNITERYGPIGLKLETDSCQGPALSDQAFAKQEPIGNRGKKREVLLDDVVGGTSSRATAAALGNSLPGGAQGKGSERDRDQNTLTRNSVPKAGRPSLGSVRGERKPKAKPKQKTAQLTTSGNGLLGRFTEPIIAAPSVCESLRTDKNEVSKENDMPFPSGNASKSSKNIEETIDFTNLPLDSIEGLDVGDALGGQGQDIGSWLNVDDDALQDNDLIMGLEIPMDDLSELNMNF</sequence>
<proteinExistence type="predicted"/>
<accession>A0A1D1Z2K0</accession>
<gene>
    <name evidence="2" type="primary">CHLASE1_5</name>
    <name evidence="3" type="synonym">CHLASE1_3</name>
    <name evidence="3" type="ORF">g.89208</name>
    <name evidence="2" type="ORF">g.89214</name>
</gene>
<dbReference type="EMBL" id="GDJX01006874">
    <property type="protein sequence ID" value="JAT61062.1"/>
    <property type="molecule type" value="Transcribed_RNA"/>
</dbReference>
<organism evidence="2">
    <name type="scientific">Anthurium amnicola</name>
    <dbReference type="NCBI Taxonomy" id="1678845"/>
    <lineage>
        <taxon>Eukaryota</taxon>
        <taxon>Viridiplantae</taxon>
        <taxon>Streptophyta</taxon>
        <taxon>Embryophyta</taxon>
        <taxon>Tracheophyta</taxon>
        <taxon>Spermatophyta</taxon>
        <taxon>Magnoliopsida</taxon>
        <taxon>Liliopsida</taxon>
        <taxon>Araceae</taxon>
        <taxon>Pothoideae</taxon>
        <taxon>Potheae</taxon>
        <taxon>Anthurium</taxon>
    </lineage>
</organism>
<feature type="compositionally biased region" description="Basic and acidic residues" evidence="1">
    <location>
        <begin position="581"/>
        <end position="591"/>
    </location>
</feature>
<reference evidence="2" key="1">
    <citation type="submission" date="2015-07" db="EMBL/GenBank/DDBJ databases">
        <title>Transcriptome Assembly of Anthurium amnicola.</title>
        <authorList>
            <person name="Suzuki J."/>
        </authorList>
    </citation>
    <scope>NUCLEOTIDE SEQUENCE</scope>
</reference>